<comment type="caution">
    <text evidence="2">The sequence shown here is derived from an EMBL/GenBank/DDBJ whole genome shotgun (WGS) entry which is preliminary data.</text>
</comment>
<dbReference type="InterPro" id="IPR042036">
    <property type="entry name" value="RRP8_N"/>
</dbReference>
<evidence type="ECO:0000256" key="1">
    <source>
        <dbReference type="SAM" id="MobiDB-lite"/>
    </source>
</evidence>
<feature type="compositionally biased region" description="Basic residues" evidence="1">
    <location>
        <begin position="30"/>
        <end position="41"/>
    </location>
</feature>
<gene>
    <name evidence="2" type="ORF">L9F63_022761</name>
</gene>
<feature type="region of interest" description="Disordered" evidence="1">
    <location>
        <begin position="25"/>
        <end position="193"/>
    </location>
</feature>
<keyword evidence="3" id="KW-1185">Reference proteome</keyword>
<accession>A0AAD7ZN95</accession>
<feature type="compositionally biased region" description="Polar residues" evidence="1">
    <location>
        <begin position="112"/>
        <end position="127"/>
    </location>
</feature>
<feature type="compositionally biased region" description="Polar residues" evidence="1">
    <location>
        <begin position="45"/>
        <end position="61"/>
    </location>
</feature>
<proteinExistence type="predicted"/>
<evidence type="ECO:0000313" key="3">
    <source>
        <dbReference type="Proteomes" id="UP001233999"/>
    </source>
</evidence>
<protein>
    <submittedName>
        <fullName evidence="2">Uncharacterized protein</fullName>
    </submittedName>
</protein>
<dbReference type="Gene3D" id="1.10.10.2150">
    <property type="entry name" value="Ribosomal RNA-processing protein 8, N-terminal domain"/>
    <property type="match status" value="1"/>
</dbReference>
<evidence type="ECO:0000313" key="2">
    <source>
        <dbReference type="EMBL" id="KAJ9582893.1"/>
    </source>
</evidence>
<dbReference type="EMBL" id="JASPKZ010007722">
    <property type="protein sequence ID" value="KAJ9582893.1"/>
    <property type="molecule type" value="Genomic_DNA"/>
</dbReference>
<feature type="compositionally biased region" description="Basic residues" evidence="1">
    <location>
        <begin position="100"/>
        <end position="111"/>
    </location>
</feature>
<reference evidence="2" key="2">
    <citation type="submission" date="2023-05" db="EMBL/GenBank/DDBJ databases">
        <authorList>
            <person name="Fouks B."/>
        </authorList>
    </citation>
    <scope>NUCLEOTIDE SEQUENCE</scope>
    <source>
        <strain evidence="2">Stay&amp;Tobe</strain>
        <tissue evidence="2">Testes</tissue>
    </source>
</reference>
<dbReference type="Proteomes" id="UP001233999">
    <property type="component" value="Unassembled WGS sequence"/>
</dbReference>
<feature type="region of interest" description="Disordered" evidence="1">
    <location>
        <begin position="219"/>
        <end position="302"/>
    </location>
</feature>
<feature type="compositionally biased region" description="Basic residues" evidence="1">
    <location>
        <begin position="65"/>
        <end position="77"/>
    </location>
</feature>
<reference evidence="2" key="1">
    <citation type="journal article" date="2023" name="IScience">
        <title>Live-bearing cockroach genome reveals convergent evolutionary mechanisms linked to viviparity in insects and beyond.</title>
        <authorList>
            <person name="Fouks B."/>
            <person name="Harrison M.C."/>
            <person name="Mikhailova A.A."/>
            <person name="Marchal E."/>
            <person name="English S."/>
            <person name="Carruthers M."/>
            <person name="Jennings E.C."/>
            <person name="Chiamaka E.L."/>
            <person name="Frigard R.A."/>
            <person name="Pippel M."/>
            <person name="Attardo G.M."/>
            <person name="Benoit J.B."/>
            <person name="Bornberg-Bauer E."/>
            <person name="Tobe S.S."/>
        </authorList>
    </citation>
    <scope>NUCLEOTIDE SEQUENCE</scope>
    <source>
        <strain evidence="2">Stay&amp;Tobe</strain>
    </source>
</reference>
<dbReference type="AlphaFoldDB" id="A0AAD7ZN95"/>
<name>A0AAD7ZN95_DIPPU</name>
<feature type="compositionally biased region" description="Basic residues" evidence="1">
    <location>
        <begin position="270"/>
        <end position="282"/>
    </location>
</feature>
<organism evidence="2 3">
    <name type="scientific">Diploptera punctata</name>
    <name type="common">Pacific beetle cockroach</name>
    <dbReference type="NCBI Taxonomy" id="6984"/>
    <lineage>
        <taxon>Eukaryota</taxon>
        <taxon>Metazoa</taxon>
        <taxon>Ecdysozoa</taxon>
        <taxon>Arthropoda</taxon>
        <taxon>Hexapoda</taxon>
        <taxon>Insecta</taxon>
        <taxon>Pterygota</taxon>
        <taxon>Neoptera</taxon>
        <taxon>Polyneoptera</taxon>
        <taxon>Dictyoptera</taxon>
        <taxon>Blattodea</taxon>
        <taxon>Blaberoidea</taxon>
        <taxon>Blaberidae</taxon>
        <taxon>Diplopterinae</taxon>
        <taxon>Diploptera</taxon>
    </lineage>
</organism>
<feature type="compositionally biased region" description="Polar residues" evidence="1">
    <location>
        <begin position="83"/>
        <end position="96"/>
    </location>
</feature>
<feature type="compositionally biased region" description="Polar residues" evidence="1">
    <location>
        <begin position="150"/>
        <end position="169"/>
    </location>
</feature>
<sequence length="490" mass="56162">MFDTPKWDISSVSEKLNSDLFGFNSSDTKKKLKEKNKKKKKDQAINGNVINQSSADFINSSDTKKKLKKKNKKKKKGQAIDGNETNQSSADFINSSDTKKKLKKNKKKKKGQANNGYVINRNSADFINSSNTKKKSKKEKKDEGTDGIMINQSPLTFRKNQNSTNIVQYNTNKSKTKKDKPDKPINVKGTTKSSEYDNEINSFLNKSKTFNLQKCNQLSSSNLKRKHSISSDSNLLESKPKKKKNEFPLKIGEVSTQECSMKKVDGTKGKLSKREKRKRKRDNKRENTITDHTNIESQHLCEKKETDKNIQINIPRRQKEQIKLEKKLKKSTGNLTEDSLQQNMTKTVVQNGQPKRENSPYKIQKLKNILDTSLNVKQSLNKTGMRERRKNEGTLRERMMRKLKASRFRYLNSLLYTSCGKDSKDYFQSNAEAFPSIPRGVSSAGAAVANQSLRCYHKIIKEEVIRTGDSRFWVWRCEVSSFSSKLGAFF</sequence>